<dbReference type="EMBL" id="JANBTW010000062">
    <property type="protein sequence ID" value="KAJ2673977.1"/>
    <property type="molecule type" value="Genomic_DNA"/>
</dbReference>
<feature type="domain" description="PCI" evidence="4">
    <location>
        <begin position="1"/>
        <end position="148"/>
    </location>
</feature>
<gene>
    <name evidence="5" type="primary">COPS7B</name>
    <name evidence="5" type="ORF">GGI25_004544</name>
</gene>
<dbReference type="PANTHER" id="PTHR15350:SF5">
    <property type="entry name" value="COP9 SIGNALOSOME COMPLEX SUBUNIT 7"/>
    <property type="match status" value="1"/>
</dbReference>
<proteinExistence type="inferred from homology"/>
<keyword evidence="2" id="KW-0736">Signalosome</keyword>
<dbReference type="InterPro" id="IPR045237">
    <property type="entry name" value="COPS7/eIF3m"/>
</dbReference>
<dbReference type="Proteomes" id="UP001151518">
    <property type="component" value="Unassembled WGS sequence"/>
</dbReference>
<evidence type="ECO:0000313" key="6">
    <source>
        <dbReference type="Proteomes" id="UP001151518"/>
    </source>
</evidence>
<evidence type="ECO:0000259" key="4">
    <source>
        <dbReference type="PROSITE" id="PS50250"/>
    </source>
</evidence>
<dbReference type="SMART" id="SM00088">
    <property type="entry name" value="PINT"/>
    <property type="match status" value="1"/>
</dbReference>
<feature type="region of interest" description="Disordered" evidence="3">
    <location>
        <begin position="213"/>
        <end position="253"/>
    </location>
</feature>
<dbReference type="AlphaFoldDB" id="A0A9W8KWL0"/>
<reference evidence="5" key="1">
    <citation type="submission" date="2022-07" db="EMBL/GenBank/DDBJ databases">
        <title>Phylogenomic reconstructions and comparative analyses of Kickxellomycotina fungi.</title>
        <authorList>
            <person name="Reynolds N.K."/>
            <person name="Stajich J.E."/>
            <person name="Barry K."/>
            <person name="Grigoriev I.V."/>
            <person name="Crous P."/>
            <person name="Smith M.E."/>
        </authorList>
    </citation>
    <scope>NUCLEOTIDE SEQUENCE</scope>
    <source>
        <strain evidence="5">NRRL 3115</strain>
    </source>
</reference>
<evidence type="ECO:0000256" key="1">
    <source>
        <dbReference type="ARBA" id="ARBA00008482"/>
    </source>
</evidence>
<accession>A0A9W8KWL0</accession>
<feature type="compositionally biased region" description="Polar residues" evidence="3">
    <location>
        <begin position="230"/>
        <end position="239"/>
    </location>
</feature>
<dbReference type="OrthoDB" id="10265275at2759"/>
<evidence type="ECO:0000256" key="3">
    <source>
        <dbReference type="SAM" id="MobiDB-lite"/>
    </source>
</evidence>
<organism evidence="5 6">
    <name type="scientific">Coemansia spiralis</name>
    <dbReference type="NCBI Taxonomy" id="417178"/>
    <lineage>
        <taxon>Eukaryota</taxon>
        <taxon>Fungi</taxon>
        <taxon>Fungi incertae sedis</taxon>
        <taxon>Zoopagomycota</taxon>
        <taxon>Kickxellomycotina</taxon>
        <taxon>Kickxellomycetes</taxon>
        <taxon>Kickxellales</taxon>
        <taxon>Kickxellaceae</taxon>
        <taxon>Coemansia</taxon>
    </lineage>
</organism>
<evidence type="ECO:0000256" key="2">
    <source>
        <dbReference type="ARBA" id="ARBA00022790"/>
    </source>
</evidence>
<dbReference type="InterPro" id="IPR000717">
    <property type="entry name" value="PCI_dom"/>
</dbReference>
<evidence type="ECO:0000313" key="5">
    <source>
        <dbReference type="EMBL" id="KAJ2673977.1"/>
    </source>
</evidence>
<protein>
    <submittedName>
        <fullName evidence="5">COP9 signalosome complex subunit 7b</fullName>
    </submittedName>
</protein>
<dbReference type="PROSITE" id="PS50250">
    <property type="entry name" value="PCI"/>
    <property type="match status" value="1"/>
</dbReference>
<name>A0A9W8KWL0_9FUNG</name>
<sequence length="253" mass="28701">MDEYLLKLNNVSPVERIPIIQKALEDESIVHYGRLLISPKLEELAQTEEYSSILRQVEIFCYGTLSDYNADAALPQLTPLQTEKLKHLTLISLASNAKVLEYDIAKKELGFDDDQKVEDLVINSTYKKLISARLDQQRRIIEVNYVIGRDVRREDLEDIYNKLEKWAQDCDQVLGDISSEIDVANKTASDKKAQDFEFTKALQTLRTEYTTAASTTAHSASGDNPGTIARNDSQYSSNEYQREEQRTGNAADI</sequence>
<comment type="similarity">
    <text evidence="1">Belongs to the CSN7/EIF3M family. CSN7 subfamily.</text>
</comment>
<dbReference type="PANTHER" id="PTHR15350">
    <property type="entry name" value="COP9 SIGNALOSOME COMPLEX SUBUNIT 7/DENDRITIC CELL PROTEIN GA17"/>
    <property type="match status" value="1"/>
</dbReference>
<comment type="caution">
    <text evidence="5">The sequence shown here is derived from an EMBL/GenBank/DDBJ whole genome shotgun (WGS) entry which is preliminary data.</text>
</comment>
<dbReference type="Pfam" id="PF01399">
    <property type="entry name" value="PCI"/>
    <property type="match status" value="1"/>
</dbReference>
<dbReference type="GO" id="GO:0008180">
    <property type="term" value="C:COP9 signalosome"/>
    <property type="evidence" value="ECO:0007669"/>
    <property type="project" value="UniProtKB-KW"/>
</dbReference>